<dbReference type="OrthoDB" id="9768630at2"/>
<gene>
    <name evidence="4" type="primary">malE_2</name>
    <name evidence="4" type="ORF">Mrose_01317</name>
</gene>
<evidence type="ECO:0000256" key="2">
    <source>
        <dbReference type="ARBA" id="ARBA00022448"/>
    </source>
</evidence>
<dbReference type="RefSeq" id="WP_119276694.1">
    <property type="nucleotide sequence ID" value="NZ_QWLA01000019.1"/>
</dbReference>
<dbReference type="CDD" id="cd14748">
    <property type="entry name" value="PBP2_UgpB"/>
    <property type="match status" value="1"/>
</dbReference>
<keyword evidence="5" id="KW-1185">Reference proteome</keyword>
<dbReference type="GO" id="GO:1901982">
    <property type="term" value="F:maltose binding"/>
    <property type="evidence" value="ECO:0007669"/>
    <property type="project" value="TreeGrafter"/>
</dbReference>
<dbReference type="AlphaFoldDB" id="A0A399EV77"/>
<name>A0A399EV77_9DEIN</name>
<protein>
    <submittedName>
        <fullName evidence="4">Maltose-binding periplasmic protein</fullName>
    </submittedName>
</protein>
<comment type="similarity">
    <text evidence="1">Belongs to the bacterial solute-binding protein 1 family.</text>
</comment>
<keyword evidence="2" id="KW-0813">Transport</keyword>
<dbReference type="Proteomes" id="UP000265341">
    <property type="component" value="Unassembled WGS sequence"/>
</dbReference>
<evidence type="ECO:0000313" key="5">
    <source>
        <dbReference type="Proteomes" id="UP000265341"/>
    </source>
</evidence>
<dbReference type="InterPro" id="IPR006059">
    <property type="entry name" value="SBP"/>
</dbReference>
<evidence type="ECO:0000313" key="4">
    <source>
        <dbReference type="EMBL" id="RIH87480.1"/>
    </source>
</evidence>
<dbReference type="GO" id="GO:0042956">
    <property type="term" value="P:maltodextrin transmembrane transport"/>
    <property type="evidence" value="ECO:0007669"/>
    <property type="project" value="TreeGrafter"/>
</dbReference>
<accession>A0A399EV77</accession>
<reference evidence="4 5" key="1">
    <citation type="submission" date="2018-08" db="EMBL/GenBank/DDBJ databases">
        <title>Meiothermus roseus NBRC 110900 genome sequencing project.</title>
        <authorList>
            <person name="Da Costa M.S."/>
            <person name="Albuquerque L."/>
            <person name="Raposo P."/>
            <person name="Froufe H.J.C."/>
            <person name="Barroso C.S."/>
            <person name="Egas C."/>
        </authorList>
    </citation>
    <scope>NUCLEOTIDE SEQUENCE [LARGE SCALE GENOMIC DNA]</scope>
    <source>
        <strain evidence="4 5">NBRC 110900</strain>
    </source>
</reference>
<dbReference type="GO" id="GO:0055052">
    <property type="term" value="C:ATP-binding cassette (ABC) transporter complex, substrate-binding subunit-containing"/>
    <property type="evidence" value="ECO:0007669"/>
    <property type="project" value="TreeGrafter"/>
</dbReference>
<keyword evidence="3" id="KW-0732">Signal</keyword>
<sequence>MNRKGKIGLALLLGALGTGGFILAQTQSSYTGPKVEITYLHGFTGPDRPVMEELVRRFNETHPNIVVKATAQPWGTIWQQLAALVASGRSPDVVVINEDQITGFIARGALSELAPAELRAANIDKNRFYKALWETADYQGKSYGVPIHSVALAMYYNKDLLAKAGVAKPPKTRDEFLKAAQACTTDRAGRKPGQSGFDPKNLETWGVGIPTPWMGGTIAYSVARQNGTNLVDEKLNATFNAPEAVEAVQFLVDLVGKYHVSPANATEQSEITAFRQGKACFNFNGVWMLSQYQGQQGLKFGIAPFPRLGTKMDAAWGGSSHLTLPRQRAGYDPNKRKAALEFISWMTQPAQNLKWTSAGGLPTQPVVAQDKSYDNNPMQELFEALPNVYPTSGYPWVAQVRGAWDAAFEAALLGKKDVKKALDDGVNEANKQIEQARQSIR</sequence>
<evidence type="ECO:0000256" key="3">
    <source>
        <dbReference type="ARBA" id="ARBA00022729"/>
    </source>
</evidence>
<dbReference type="Gene3D" id="3.40.190.10">
    <property type="entry name" value="Periplasmic binding protein-like II"/>
    <property type="match status" value="1"/>
</dbReference>
<organism evidence="4 5">
    <name type="scientific">Calidithermus roseus</name>
    <dbReference type="NCBI Taxonomy" id="1644118"/>
    <lineage>
        <taxon>Bacteria</taxon>
        <taxon>Thermotogati</taxon>
        <taxon>Deinococcota</taxon>
        <taxon>Deinococci</taxon>
        <taxon>Thermales</taxon>
        <taxon>Thermaceae</taxon>
        <taxon>Calidithermus</taxon>
    </lineage>
</organism>
<dbReference type="Pfam" id="PF13416">
    <property type="entry name" value="SBP_bac_8"/>
    <property type="match status" value="1"/>
</dbReference>
<dbReference type="EMBL" id="QWLA01000019">
    <property type="protein sequence ID" value="RIH87480.1"/>
    <property type="molecule type" value="Genomic_DNA"/>
</dbReference>
<dbReference type="GO" id="GO:0015768">
    <property type="term" value="P:maltose transport"/>
    <property type="evidence" value="ECO:0007669"/>
    <property type="project" value="TreeGrafter"/>
</dbReference>
<dbReference type="SUPFAM" id="SSF53850">
    <property type="entry name" value="Periplasmic binding protein-like II"/>
    <property type="match status" value="1"/>
</dbReference>
<dbReference type="PANTHER" id="PTHR30061">
    <property type="entry name" value="MALTOSE-BINDING PERIPLASMIC PROTEIN"/>
    <property type="match status" value="1"/>
</dbReference>
<comment type="caution">
    <text evidence="4">The sequence shown here is derived from an EMBL/GenBank/DDBJ whole genome shotgun (WGS) entry which is preliminary data.</text>
</comment>
<dbReference type="PANTHER" id="PTHR30061:SF50">
    <property type="entry name" value="MALTOSE_MALTODEXTRIN-BINDING PERIPLASMIC PROTEIN"/>
    <property type="match status" value="1"/>
</dbReference>
<evidence type="ECO:0000256" key="1">
    <source>
        <dbReference type="ARBA" id="ARBA00008520"/>
    </source>
</evidence>
<proteinExistence type="inferred from homology"/>